<dbReference type="OrthoDB" id="9805807at2"/>
<dbReference type="PANTHER" id="PTHR43500">
    <property type="entry name" value="CYSTATHIONINE BETA-LYASE-RELATED"/>
    <property type="match status" value="1"/>
</dbReference>
<comment type="catalytic activity">
    <reaction evidence="6">
        <text>L,L-cystathionine + H2O = L-homocysteine + pyruvate + NH4(+)</text>
        <dbReference type="Rhea" id="RHEA:13965"/>
        <dbReference type="ChEBI" id="CHEBI:15361"/>
        <dbReference type="ChEBI" id="CHEBI:15377"/>
        <dbReference type="ChEBI" id="CHEBI:28938"/>
        <dbReference type="ChEBI" id="CHEBI:58161"/>
        <dbReference type="ChEBI" id="CHEBI:58199"/>
    </reaction>
</comment>
<dbReference type="PROSITE" id="PS00868">
    <property type="entry name" value="CYS_MET_METAB_PP"/>
    <property type="match status" value="1"/>
</dbReference>
<dbReference type="Gene3D" id="3.90.1150.10">
    <property type="entry name" value="Aspartate Aminotransferase, domain 1"/>
    <property type="match status" value="1"/>
</dbReference>
<evidence type="ECO:0000256" key="6">
    <source>
        <dbReference type="ARBA" id="ARBA00047517"/>
    </source>
</evidence>
<comment type="similarity">
    <text evidence="2 9">Belongs to the trans-sulfuration enzymes family.</text>
</comment>
<sequence>MKQDTKIVSAGRDPEANLGIVNPPVYHTSTILQPSLGEMRRKGEARARGESVTMYGRIGHPTSLALEDAMAEIEGGYRCFAFPSGLAAIATALTAYVGSGDHVLVTDSVYRPTRSYCDGLLKRMGVETTYYDPLIGGGIADLIQENTKIVYVEAPGSQTFEMQDIPAIAEAAHAAGAIVMMDNTWATPLYFRPFEKGVDVSIHAGTKYIVGHSDAMLGLVTTTETAWNPLRATAQMLGQCVGPDDVYLGLRGLRTLSVRLERHMKNGLEIARWLEERPEVDRVLHPGLPGHPGHDIWKRDFLGASGLFSIVLKEGHDDDALARMIDGYELFGLGASWGGYESLVISQKPEQYRTATPWRGPGPLVRYHIGLEDPDDLREDLSKGFARLGS</sequence>
<dbReference type="InterPro" id="IPR000277">
    <property type="entry name" value="Cys/Met-Metab_PyrdxlP-dep_enz"/>
</dbReference>
<comment type="pathway">
    <text evidence="5">Amino-acid biosynthesis; L-methionine biosynthesis via de novo pathway; L-homocysteine from L-cystathionine: step 1/1.</text>
</comment>
<dbReference type="FunFam" id="3.40.640.10:FF:000046">
    <property type="entry name" value="Cystathionine gamma-lyase"/>
    <property type="match status" value="1"/>
</dbReference>
<feature type="modified residue" description="N6-(pyridoxal phosphate)lysine" evidence="8">
    <location>
        <position position="207"/>
    </location>
</feature>
<dbReference type="GO" id="GO:0019346">
    <property type="term" value="P:transsulfuration"/>
    <property type="evidence" value="ECO:0007669"/>
    <property type="project" value="InterPro"/>
</dbReference>
<proteinExistence type="inferred from homology"/>
<evidence type="ECO:0000256" key="4">
    <source>
        <dbReference type="ARBA" id="ARBA00023239"/>
    </source>
</evidence>
<organism evidence="10 11">
    <name type="scientific">Minwuia thermotolerans</name>
    <dbReference type="NCBI Taxonomy" id="2056226"/>
    <lineage>
        <taxon>Bacteria</taxon>
        <taxon>Pseudomonadati</taxon>
        <taxon>Pseudomonadota</taxon>
        <taxon>Alphaproteobacteria</taxon>
        <taxon>Minwuiales</taxon>
        <taxon>Minwuiaceae</taxon>
        <taxon>Minwuia</taxon>
    </lineage>
</organism>
<dbReference type="InterPro" id="IPR054542">
    <property type="entry name" value="Cys_met_metab_PP"/>
</dbReference>
<accession>A0A2M9G1K0</accession>
<comment type="catalytic activity">
    <reaction evidence="7">
        <text>an S-substituted L-cysteine + H2O = a thiol + pyruvate + NH4(+)</text>
        <dbReference type="Rhea" id="RHEA:18121"/>
        <dbReference type="ChEBI" id="CHEBI:15361"/>
        <dbReference type="ChEBI" id="CHEBI:15377"/>
        <dbReference type="ChEBI" id="CHEBI:28938"/>
        <dbReference type="ChEBI" id="CHEBI:29256"/>
        <dbReference type="ChEBI" id="CHEBI:58717"/>
        <dbReference type="EC" id="4.4.1.13"/>
    </reaction>
</comment>
<evidence type="ECO:0000256" key="3">
    <source>
        <dbReference type="ARBA" id="ARBA00022898"/>
    </source>
</evidence>
<evidence type="ECO:0000256" key="9">
    <source>
        <dbReference type="RuleBase" id="RU362118"/>
    </source>
</evidence>
<dbReference type="PANTHER" id="PTHR43500:SF1">
    <property type="entry name" value="CYSTATHIONINE BETA-LYASE-RELATED"/>
    <property type="match status" value="1"/>
</dbReference>
<evidence type="ECO:0000256" key="2">
    <source>
        <dbReference type="ARBA" id="ARBA00009077"/>
    </source>
</evidence>
<dbReference type="PIRSF" id="PIRSF001434">
    <property type="entry name" value="CGS"/>
    <property type="match status" value="1"/>
</dbReference>
<reference evidence="10 11" key="1">
    <citation type="submission" date="2017-11" db="EMBL/GenBank/DDBJ databases">
        <title>Draft genome sequence of Rhizobiales bacterium SY3-13.</title>
        <authorList>
            <person name="Sun C."/>
        </authorList>
    </citation>
    <scope>NUCLEOTIDE SEQUENCE [LARGE SCALE GENOMIC DNA]</scope>
    <source>
        <strain evidence="10 11">SY3-13</strain>
    </source>
</reference>
<keyword evidence="3 8" id="KW-0663">Pyridoxal phosphate</keyword>
<dbReference type="GO" id="GO:0030170">
    <property type="term" value="F:pyridoxal phosphate binding"/>
    <property type="evidence" value="ECO:0007669"/>
    <property type="project" value="InterPro"/>
</dbReference>
<dbReference type="Pfam" id="PF01053">
    <property type="entry name" value="Cys_Met_Meta_PP"/>
    <property type="match status" value="1"/>
</dbReference>
<evidence type="ECO:0000256" key="5">
    <source>
        <dbReference type="ARBA" id="ARBA00046315"/>
    </source>
</evidence>
<evidence type="ECO:0000313" key="11">
    <source>
        <dbReference type="Proteomes" id="UP000229498"/>
    </source>
</evidence>
<evidence type="ECO:0000313" key="10">
    <source>
        <dbReference type="EMBL" id="PJK29592.1"/>
    </source>
</evidence>
<dbReference type="InterPro" id="IPR006233">
    <property type="entry name" value="Cys_b_lyase_bac"/>
</dbReference>
<dbReference type="AlphaFoldDB" id="A0A2M9G1K0"/>
<dbReference type="InterPro" id="IPR015422">
    <property type="entry name" value="PyrdxlP-dep_Trfase_small"/>
</dbReference>
<comment type="cofactor">
    <cofactor evidence="1 9">
        <name>pyridoxal 5'-phosphate</name>
        <dbReference type="ChEBI" id="CHEBI:597326"/>
    </cofactor>
</comment>
<comment type="caution">
    <text evidence="10">The sequence shown here is derived from an EMBL/GenBank/DDBJ whole genome shotgun (WGS) entry which is preliminary data.</text>
</comment>
<evidence type="ECO:0000256" key="7">
    <source>
        <dbReference type="ARBA" id="ARBA00047625"/>
    </source>
</evidence>
<dbReference type="Gene3D" id="3.40.640.10">
    <property type="entry name" value="Type I PLP-dependent aspartate aminotransferase-like (Major domain)"/>
    <property type="match status" value="1"/>
</dbReference>
<dbReference type="InterPro" id="IPR015424">
    <property type="entry name" value="PyrdxlP-dep_Trfase"/>
</dbReference>
<evidence type="ECO:0000256" key="8">
    <source>
        <dbReference type="PIRSR" id="PIRSR001434-2"/>
    </source>
</evidence>
<protein>
    <submittedName>
        <fullName evidence="10">Cystathionine beta-lyase</fullName>
    </submittedName>
</protein>
<dbReference type="GO" id="GO:0019450">
    <property type="term" value="P:L-cysteine catabolic process to pyruvate"/>
    <property type="evidence" value="ECO:0007669"/>
    <property type="project" value="TreeGrafter"/>
</dbReference>
<name>A0A2M9G1K0_9PROT</name>
<dbReference type="RefSeq" id="WP_109793616.1">
    <property type="nucleotide sequence ID" value="NZ_PHIG01000032.1"/>
</dbReference>
<dbReference type="SUPFAM" id="SSF53383">
    <property type="entry name" value="PLP-dependent transferases"/>
    <property type="match status" value="1"/>
</dbReference>
<evidence type="ECO:0000256" key="1">
    <source>
        <dbReference type="ARBA" id="ARBA00001933"/>
    </source>
</evidence>
<dbReference type="GO" id="GO:0047804">
    <property type="term" value="F:cysteine-S-conjugate beta-lyase activity"/>
    <property type="evidence" value="ECO:0007669"/>
    <property type="project" value="UniProtKB-EC"/>
</dbReference>
<dbReference type="InterPro" id="IPR015421">
    <property type="entry name" value="PyrdxlP-dep_Trfase_major"/>
</dbReference>
<dbReference type="NCBIfam" id="TIGR01324">
    <property type="entry name" value="cysta_beta_ly_B"/>
    <property type="match status" value="1"/>
</dbReference>
<gene>
    <name evidence="10" type="primary">metC</name>
    <name evidence="10" type="ORF">CVT23_11075</name>
</gene>
<dbReference type="Proteomes" id="UP000229498">
    <property type="component" value="Unassembled WGS sequence"/>
</dbReference>
<keyword evidence="4 10" id="KW-0456">Lyase</keyword>
<dbReference type="EMBL" id="PHIG01000032">
    <property type="protein sequence ID" value="PJK29592.1"/>
    <property type="molecule type" value="Genomic_DNA"/>
</dbReference>
<keyword evidence="11" id="KW-1185">Reference proteome</keyword>